<dbReference type="RefSeq" id="WP_253062343.1">
    <property type="nucleotide sequence ID" value="NZ_JAMXWM010000013.1"/>
</dbReference>
<dbReference type="InterPro" id="IPR000182">
    <property type="entry name" value="GNAT_dom"/>
</dbReference>
<gene>
    <name evidence="2" type="ORF">ACFSUE_08615</name>
</gene>
<dbReference type="Pfam" id="PF00583">
    <property type="entry name" value="Acetyltransf_1"/>
    <property type="match status" value="1"/>
</dbReference>
<keyword evidence="2" id="KW-0012">Acyltransferase</keyword>
<dbReference type="GO" id="GO:0016746">
    <property type="term" value="F:acyltransferase activity"/>
    <property type="evidence" value="ECO:0007669"/>
    <property type="project" value="UniProtKB-KW"/>
</dbReference>
<reference evidence="3" key="1">
    <citation type="journal article" date="2019" name="Int. J. Syst. Evol. Microbiol.">
        <title>The Global Catalogue of Microorganisms (GCM) 10K type strain sequencing project: providing services to taxonomists for standard genome sequencing and annotation.</title>
        <authorList>
            <consortium name="The Broad Institute Genomics Platform"/>
            <consortium name="The Broad Institute Genome Sequencing Center for Infectious Disease"/>
            <person name="Wu L."/>
            <person name="Ma J."/>
        </authorList>
    </citation>
    <scope>NUCLEOTIDE SEQUENCE [LARGE SCALE GENOMIC DNA]</scope>
    <source>
        <strain evidence="3">TISTR 2466</strain>
    </source>
</reference>
<accession>A0ABW5S1L8</accession>
<dbReference type="InterPro" id="IPR016181">
    <property type="entry name" value="Acyl_CoA_acyltransferase"/>
</dbReference>
<dbReference type="SUPFAM" id="SSF55729">
    <property type="entry name" value="Acyl-CoA N-acyltransferases (Nat)"/>
    <property type="match status" value="1"/>
</dbReference>
<dbReference type="Gene3D" id="3.40.630.30">
    <property type="match status" value="1"/>
</dbReference>
<dbReference type="PROSITE" id="PS51186">
    <property type="entry name" value="GNAT"/>
    <property type="match status" value="1"/>
</dbReference>
<evidence type="ECO:0000313" key="3">
    <source>
        <dbReference type="Proteomes" id="UP001597399"/>
    </source>
</evidence>
<feature type="domain" description="N-acetyltransferase" evidence="1">
    <location>
        <begin position="1"/>
        <end position="168"/>
    </location>
</feature>
<dbReference type="EC" id="2.3.1.-" evidence="2"/>
<sequence>MEIRRACLSDVGGIMDVCSEGYRKTYESLISQHDIEKIIAQFYNKGRIKREILTINRGWNGWFVADDHGKVVGAGGGGFTDDKKSELFVLYLDPSRKREGIGTKLLDAITDDQINHGATEQWVSVFKGNTMGISFYEAMGFECQCEGSTYALPEREGFVSLRYRRLLWGGADHADRVLP</sequence>
<protein>
    <submittedName>
        <fullName evidence="2">GNAT family N-acetyltransferase</fullName>
        <ecNumber evidence="2">2.3.1.-</ecNumber>
    </submittedName>
</protein>
<dbReference type="EMBL" id="JBHUMQ010000018">
    <property type="protein sequence ID" value="MFD2693685.1"/>
    <property type="molecule type" value="Genomic_DNA"/>
</dbReference>
<keyword evidence="3" id="KW-1185">Reference proteome</keyword>
<name>A0ABW5S1L8_9BACL</name>
<keyword evidence="2" id="KW-0808">Transferase</keyword>
<comment type="caution">
    <text evidence="2">The sequence shown here is derived from an EMBL/GenBank/DDBJ whole genome shotgun (WGS) entry which is preliminary data.</text>
</comment>
<dbReference type="Proteomes" id="UP001597399">
    <property type="component" value="Unassembled WGS sequence"/>
</dbReference>
<evidence type="ECO:0000313" key="2">
    <source>
        <dbReference type="EMBL" id="MFD2693685.1"/>
    </source>
</evidence>
<evidence type="ECO:0000259" key="1">
    <source>
        <dbReference type="PROSITE" id="PS51186"/>
    </source>
</evidence>
<organism evidence="2 3">
    <name type="scientific">Sporolactobacillus shoreicorticis</name>
    <dbReference type="NCBI Taxonomy" id="1923877"/>
    <lineage>
        <taxon>Bacteria</taxon>
        <taxon>Bacillati</taxon>
        <taxon>Bacillota</taxon>
        <taxon>Bacilli</taxon>
        <taxon>Bacillales</taxon>
        <taxon>Sporolactobacillaceae</taxon>
        <taxon>Sporolactobacillus</taxon>
    </lineage>
</organism>
<proteinExistence type="predicted"/>